<organism evidence="1 2">
    <name type="scientific">Sphingobacterium paludis</name>
    <dbReference type="NCBI Taxonomy" id="1476465"/>
    <lineage>
        <taxon>Bacteria</taxon>
        <taxon>Pseudomonadati</taxon>
        <taxon>Bacteroidota</taxon>
        <taxon>Sphingobacteriia</taxon>
        <taxon>Sphingobacteriales</taxon>
        <taxon>Sphingobacteriaceae</taxon>
        <taxon>Sphingobacterium</taxon>
    </lineage>
</organism>
<protein>
    <submittedName>
        <fullName evidence="1">Uncharacterized protein</fullName>
    </submittedName>
</protein>
<dbReference type="EMBL" id="SNZV01000001">
    <property type="protein sequence ID" value="TDS17167.1"/>
    <property type="molecule type" value="Genomic_DNA"/>
</dbReference>
<evidence type="ECO:0000313" key="1">
    <source>
        <dbReference type="EMBL" id="TDS17167.1"/>
    </source>
</evidence>
<comment type="caution">
    <text evidence="1">The sequence shown here is derived from an EMBL/GenBank/DDBJ whole genome shotgun (WGS) entry which is preliminary data.</text>
</comment>
<accession>A0A4R7D8Y0</accession>
<keyword evidence="2" id="KW-1185">Reference proteome</keyword>
<gene>
    <name evidence="1" type="ORF">B0I21_10128</name>
</gene>
<reference evidence="1 2" key="1">
    <citation type="submission" date="2019-03" db="EMBL/GenBank/DDBJ databases">
        <title>Genomic Encyclopedia of Type Strains, Phase III (KMG-III): the genomes of soil and plant-associated and newly described type strains.</title>
        <authorList>
            <person name="Whitman W."/>
        </authorList>
    </citation>
    <scope>NUCLEOTIDE SEQUENCE [LARGE SCALE GENOMIC DNA]</scope>
    <source>
        <strain evidence="1 2">CGMCC 1.12801</strain>
    </source>
</reference>
<sequence>MIKPIRTAAMGYIDRKNLQMKVPIVISFARWIYLERKVFTYAGQM</sequence>
<proteinExistence type="predicted"/>
<evidence type="ECO:0000313" key="2">
    <source>
        <dbReference type="Proteomes" id="UP000294752"/>
    </source>
</evidence>
<name>A0A4R7D8Y0_9SPHI</name>
<dbReference type="AlphaFoldDB" id="A0A4R7D8Y0"/>
<dbReference type="Proteomes" id="UP000294752">
    <property type="component" value="Unassembled WGS sequence"/>
</dbReference>